<comment type="caution">
    <text evidence="2">The sequence shown here is derived from an EMBL/GenBank/DDBJ whole genome shotgun (WGS) entry which is preliminary data.</text>
</comment>
<proteinExistence type="predicted"/>
<dbReference type="Pfam" id="PF13392">
    <property type="entry name" value="HNH_3"/>
    <property type="match status" value="1"/>
</dbReference>
<gene>
    <name evidence="2" type="ORF">GCM10010422_29150</name>
</gene>
<dbReference type="EMBL" id="BAAATL010000011">
    <property type="protein sequence ID" value="GAA2482397.1"/>
    <property type="molecule type" value="Genomic_DNA"/>
</dbReference>
<protein>
    <recommendedName>
        <fullName evidence="1">HNH nuclease domain-containing protein</fullName>
    </recommendedName>
</protein>
<dbReference type="SMART" id="SM00507">
    <property type="entry name" value="HNHc"/>
    <property type="match status" value="1"/>
</dbReference>
<organism evidence="2 3">
    <name type="scientific">Streptomyces graminearus</name>
    <dbReference type="NCBI Taxonomy" id="284030"/>
    <lineage>
        <taxon>Bacteria</taxon>
        <taxon>Bacillati</taxon>
        <taxon>Actinomycetota</taxon>
        <taxon>Actinomycetes</taxon>
        <taxon>Kitasatosporales</taxon>
        <taxon>Streptomycetaceae</taxon>
        <taxon>Streptomyces</taxon>
    </lineage>
</organism>
<keyword evidence="3" id="KW-1185">Reference proteome</keyword>
<feature type="domain" description="HNH nuclease" evidence="1">
    <location>
        <begin position="192"/>
        <end position="237"/>
    </location>
</feature>
<dbReference type="Proteomes" id="UP001501721">
    <property type="component" value="Unassembled WGS sequence"/>
</dbReference>
<reference evidence="2 3" key="1">
    <citation type="journal article" date="2019" name="Int. J. Syst. Evol. Microbiol.">
        <title>The Global Catalogue of Microorganisms (GCM) 10K type strain sequencing project: providing services to taxonomists for standard genome sequencing and annotation.</title>
        <authorList>
            <consortium name="The Broad Institute Genomics Platform"/>
            <consortium name="The Broad Institute Genome Sequencing Center for Infectious Disease"/>
            <person name="Wu L."/>
            <person name="Ma J."/>
        </authorList>
    </citation>
    <scope>NUCLEOTIDE SEQUENCE [LARGE SCALE GENOMIC DNA]</scope>
    <source>
        <strain evidence="2 3">JCM 6923</strain>
    </source>
</reference>
<name>A0ABN3LHH9_9ACTN</name>
<accession>A0ABN3LHH9</accession>
<sequence>MVLVRAASFSRLPARDRPTAGSLIHAGYEHLPGPEGDSMGTSAYTRERLQEAARGARTLSEALERLGVDPGSPTRRYLLGRMKKLGVDVSHFEREGVKWTKELLEEAVAASTNMCEVLRHLGLEVVGGHHTHISRRIKAYGIDTSHFRVPTQRRKAWHARTPEALLTEQPAGQARRIQGDRLKRAMTTLGVPERCARCGTDPVWRGRPLPLEVDHIDGDWRNNRIENLRFLCPNCHSVTDNYRGRGKGRHTRPGAL</sequence>
<dbReference type="CDD" id="cd00085">
    <property type="entry name" value="HNHc"/>
    <property type="match status" value="1"/>
</dbReference>
<evidence type="ECO:0000313" key="2">
    <source>
        <dbReference type="EMBL" id="GAA2482397.1"/>
    </source>
</evidence>
<evidence type="ECO:0000313" key="3">
    <source>
        <dbReference type="Proteomes" id="UP001501721"/>
    </source>
</evidence>
<dbReference type="InterPro" id="IPR003615">
    <property type="entry name" value="HNH_nuc"/>
</dbReference>
<evidence type="ECO:0000259" key="1">
    <source>
        <dbReference type="SMART" id="SM00507"/>
    </source>
</evidence>